<evidence type="ECO:0000259" key="8">
    <source>
        <dbReference type="PROSITE" id="PS51864"/>
    </source>
</evidence>
<dbReference type="Gene3D" id="3.40.390.10">
    <property type="entry name" value="Collagenase (Catalytic Domain)"/>
    <property type="match status" value="1"/>
</dbReference>
<evidence type="ECO:0000256" key="6">
    <source>
        <dbReference type="PROSITE-ProRule" id="PRU01211"/>
    </source>
</evidence>
<evidence type="ECO:0000313" key="9">
    <source>
        <dbReference type="Proteomes" id="UP000085678"/>
    </source>
</evidence>
<dbReference type="PANTHER" id="PTHR10127:SF780">
    <property type="entry name" value="METALLOENDOPEPTIDASE"/>
    <property type="match status" value="1"/>
</dbReference>
<accession>A0A1S3KD24</accession>
<keyword evidence="1 6" id="KW-0645">Protease</keyword>
<evidence type="ECO:0000256" key="5">
    <source>
        <dbReference type="ARBA" id="ARBA00023049"/>
    </source>
</evidence>
<feature type="binding site" evidence="6">
    <location>
        <position position="165"/>
    </location>
    <ligand>
        <name>Zn(2+)</name>
        <dbReference type="ChEBI" id="CHEBI:29105"/>
        <note>catalytic</note>
    </ligand>
</feature>
<dbReference type="PROSITE" id="PS51864">
    <property type="entry name" value="ASTACIN"/>
    <property type="match status" value="1"/>
</dbReference>
<reference evidence="10" key="1">
    <citation type="submission" date="2025-08" db="UniProtKB">
        <authorList>
            <consortium name="RefSeq"/>
        </authorList>
    </citation>
    <scope>IDENTIFICATION</scope>
    <source>
        <tissue evidence="10">Gonads</tissue>
    </source>
</reference>
<keyword evidence="3 6" id="KW-0378">Hydrolase</keyword>
<evidence type="ECO:0000256" key="3">
    <source>
        <dbReference type="ARBA" id="ARBA00022801"/>
    </source>
</evidence>
<feature type="chain" id="PRO_5010008221" description="Metalloendopeptidase" evidence="7">
    <location>
        <begin position="32"/>
        <end position="271"/>
    </location>
</feature>
<evidence type="ECO:0000256" key="7">
    <source>
        <dbReference type="RuleBase" id="RU361183"/>
    </source>
</evidence>
<dbReference type="AlphaFoldDB" id="A0A1S3KD24"/>
<feature type="active site" evidence="6">
    <location>
        <position position="162"/>
    </location>
</feature>
<dbReference type="GO" id="GO:0006508">
    <property type="term" value="P:proteolysis"/>
    <property type="evidence" value="ECO:0007669"/>
    <property type="project" value="UniProtKB-KW"/>
</dbReference>
<dbReference type="PANTHER" id="PTHR10127">
    <property type="entry name" value="DISCOIDIN, CUB, EGF, LAMININ , AND ZINC METALLOPROTEASE DOMAIN CONTAINING"/>
    <property type="match status" value="1"/>
</dbReference>
<evidence type="ECO:0000256" key="1">
    <source>
        <dbReference type="ARBA" id="ARBA00022670"/>
    </source>
</evidence>
<comment type="caution">
    <text evidence="6">Lacks conserved residue(s) required for the propagation of feature annotation.</text>
</comment>
<evidence type="ECO:0000256" key="4">
    <source>
        <dbReference type="ARBA" id="ARBA00022833"/>
    </source>
</evidence>
<dbReference type="SUPFAM" id="SSF55486">
    <property type="entry name" value="Metalloproteases ('zincins'), catalytic domain"/>
    <property type="match status" value="1"/>
</dbReference>
<keyword evidence="4 6" id="KW-0862">Zinc</keyword>
<dbReference type="CDD" id="cd04280">
    <property type="entry name" value="ZnMc_astacin_like"/>
    <property type="match status" value="1"/>
</dbReference>
<name>A0A1S3KD24_LINAN</name>
<dbReference type="InterPro" id="IPR024079">
    <property type="entry name" value="MetalloPept_cat_dom_sf"/>
</dbReference>
<dbReference type="RefSeq" id="XP_013420156.1">
    <property type="nucleotide sequence ID" value="XM_013564702.2"/>
</dbReference>
<dbReference type="Pfam" id="PF01400">
    <property type="entry name" value="Astacin"/>
    <property type="match status" value="1"/>
</dbReference>
<dbReference type="GeneID" id="106180657"/>
<gene>
    <name evidence="10" type="primary">LOC106180657</name>
</gene>
<dbReference type="GO" id="GO:0004222">
    <property type="term" value="F:metalloendopeptidase activity"/>
    <property type="evidence" value="ECO:0007669"/>
    <property type="project" value="UniProtKB-UniRule"/>
</dbReference>
<keyword evidence="2 6" id="KW-0479">Metal-binding</keyword>
<dbReference type="EC" id="3.4.24.-" evidence="7"/>
<dbReference type="OrthoDB" id="291007at2759"/>
<feature type="binding site" evidence="6">
    <location>
        <position position="161"/>
    </location>
    <ligand>
        <name>Zn(2+)</name>
        <dbReference type="ChEBI" id="CHEBI:29105"/>
        <note>catalytic</note>
    </ligand>
</feature>
<dbReference type="PRINTS" id="PR00480">
    <property type="entry name" value="ASTACIN"/>
</dbReference>
<proteinExistence type="predicted"/>
<comment type="cofactor">
    <cofactor evidence="6 7">
        <name>Zn(2+)</name>
        <dbReference type="ChEBI" id="CHEBI:29105"/>
    </cofactor>
    <text evidence="6 7">Binds 1 zinc ion per subunit.</text>
</comment>
<dbReference type="KEGG" id="lak:106180657"/>
<feature type="domain" description="Peptidase M12A" evidence="8">
    <location>
        <begin position="65"/>
        <end position="263"/>
    </location>
</feature>
<feature type="binding site" evidence="6">
    <location>
        <position position="171"/>
    </location>
    <ligand>
        <name>Zn(2+)</name>
        <dbReference type="ChEBI" id="CHEBI:29105"/>
        <note>catalytic</note>
    </ligand>
</feature>
<protein>
    <recommendedName>
        <fullName evidence="7">Metalloendopeptidase</fullName>
        <ecNumber evidence="7">3.4.24.-</ecNumber>
    </recommendedName>
</protein>
<dbReference type="InterPro" id="IPR006026">
    <property type="entry name" value="Peptidase_Metallo"/>
</dbReference>
<feature type="signal peptide" evidence="7">
    <location>
        <begin position="1"/>
        <end position="31"/>
    </location>
</feature>
<dbReference type="Proteomes" id="UP000085678">
    <property type="component" value="Unplaced"/>
</dbReference>
<evidence type="ECO:0000256" key="2">
    <source>
        <dbReference type="ARBA" id="ARBA00022723"/>
    </source>
</evidence>
<organism evidence="9 10">
    <name type="scientific">Lingula anatina</name>
    <name type="common">Brachiopod</name>
    <name type="synonym">Lingula unguis</name>
    <dbReference type="NCBI Taxonomy" id="7574"/>
    <lineage>
        <taxon>Eukaryota</taxon>
        <taxon>Metazoa</taxon>
        <taxon>Spiralia</taxon>
        <taxon>Lophotrochozoa</taxon>
        <taxon>Brachiopoda</taxon>
        <taxon>Linguliformea</taxon>
        <taxon>Lingulata</taxon>
        <taxon>Lingulida</taxon>
        <taxon>Linguloidea</taxon>
        <taxon>Lingulidae</taxon>
        <taxon>Lingula</taxon>
    </lineage>
</organism>
<keyword evidence="7" id="KW-0732">Signal</keyword>
<dbReference type="SMART" id="SM00235">
    <property type="entry name" value="ZnMc"/>
    <property type="match status" value="1"/>
</dbReference>
<keyword evidence="5 6" id="KW-0482">Metalloprotease</keyword>
<evidence type="ECO:0000313" key="10">
    <source>
        <dbReference type="RefSeq" id="XP_013420156.1"/>
    </source>
</evidence>
<dbReference type="InterPro" id="IPR034035">
    <property type="entry name" value="Astacin-like_dom"/>
</dbReference>
<sequence length="271" mass="30848">MARVTLAISSLRWLMLIALLLDSDLSHRTVAKGFLLNEGPNPKDPEEAGKFEGDIDISSDGLKRNVILSANKWKNGTVFYEIDQKYVSWQSKAITRALCEFERLVNKKGSCIHFVPRFQEKDYVFISPVKPSCYSKLGRDGGKQVTSLGIPCLYLPGKVMHEMMHVLGFLHEQSRTDRDGMVKIAWDNIEDGHAMNFDKYNPQTADGLNLPYDYGSVMHYSEKAFSKNGRDTIIPRVKGVMIGQRITLSELDVKKVRHYYNCDKSHDLQLK</sequence>
<keyword evidence="9" id="KW-1185">Reference proteome</keyword>
<dbReference type="InParanoid" id="A0A1S3KD24"/>
<dbReference type="InterPro" id="IPR001506">
    <property type="entry name" value="Peptidase_M12A"/>
</dbReference>
<dbReference type="GO" id="GO:0008270">
    <property type="term" value="F:zinc ion binding"/>
    <property type="evidence" value="ECO:0007669"/>
    <property type="project" value="UniProtKB-UniRule"/>
</dbReference>